<evidence type="ECO:0000256" key="10">
    <source>
        <dbReference type="ARBA" id="ARBA00023033"/>
    </source>
</evidence>
<sequence length="183" mass="21149">MISLNGTLICRIAFSKTLYEDKGHERARVQELLKETQAMLGALFLSDYFPYMGWVDKITGKISRLEKNFKEMDVFYQEIIDEHLDPKRPKPTQEDLLDVLLQIYKDRSFKVQLTFKHIKAILRCKGWARSCMASVSSKFEMHLVSFTLNVLSRSLRSSPNRPSGTGREGPEPGPEHQQERLKA</sequence>
<dbReference type="GO" id="GO:0020037">
    <property type="term" value="F:heme binding"/>
    <property type="evidence" value="ECO:0007669"/>
    <property type="project" value="InterPro"/>
</dbReference>
<dbReference type="AlphaFoldDB" id="A0A9Q0GJV1"/>
<dbReference type="Proteomes" id="UP001141552">
    <property type="component" value="Unassembled WGS sequence"/>
</dbReference>
<proteinExistence type="inferred from homology"/>
<keyword evidence="6" id="KW-0479">Metal-binding</keyword>
<dbReference type="EMBL" id="JAKUCV010000057">
    <property type="protein sequence ID" value="KAJ4851425.1"/>
    <property type="molecule type" value="Genomic_DNA"/>
</dbReference>
<comment type="similarity">
    <text evidence="3">Belongs to the cytochrome P450 family.</text>
</comment>
<evidence type="ECO:0000313" key="14">
    <source>
        <dbReference type="Proteomes" id="UP001141552"/>
    </source>
</evidence>
<dbReference type="OrthoDB" id="2789670at2759"/>
<reference evidence="13" key="1">
    <citation type="submission" date="2022-02" db="EMBL/GenBank/DDBJ databases">
        <authorList>
            <person name="Henning P.M."/>
            <person name="McCubbin A.G."/>
            <person name="Shore J.S."/>
        </authorList>
    </citation>
    <scope>NUCLEOTIDE SEQUENCE</scope>
    <source>
        <strain evidence="13">F60SS</strain>
        <tissue evidence="13">Leaves</tissue>
    </source>
</reference>
<evidence type="ECO:0000256" key="2">
    <source>
        <dbReference type="ARBA" id="ARBA00004167"/>
    </source>
</evidence>
<dbReference type="Gene3D" id="1.10.630.10">
    <property type="entry name" value="Cytochrome P450"/>
    <property type="match status" value="1"/>
</dbReference>
<comment type="cofactor">
    <cofactor evidence="1">
        <name>heme</name>
        <dbReference type="ChEBI" id="CHEBI:30413"/>
    </cofactor>
</comment>
<keyword evidence="5" id="KW-0812">Transmembrane</keyword>
<keyword evidence="8" id="KW-0560">Oxidoreductase</keyword>
<dbReference type="GO" id="GO:0016705">
    <property type="term" value="F:oxidoreductase activity, acting on paired donors, with incorporation or reduction of molecular oxygen"/>
    <property type="evidence" value="ECO:0007669"/>
    <property type="project" value="InterPro"/>
</dbReference>
<dbReference type="SUPFAM" id="SSF48264">
    <property type="entry name" value="Cytochrome P450"/>
    <property type="match status" value="1"/>
</dbReference>
<evidence type="ECO:0000256" key="12">
    <source>
        <dbReference type="SAM" id="MobiDB-lite"/>
    </source>
</evidence>
<accession>A0A9Q0GJV1</accession>
<evidence type="ECO:0000256" key="3">
    <source>
        <dbReference type="ARBA" id="ARBA00010617"/>
    </source>
</evidence>
<keyword evidence="14" id="KW-1185">Reference proteome</keyword>
<evidence type="ECO:0000256" key="5">
    <source>
        <dbReference type="ARBA" id="ARBA00022692"/>
    </source>
</evidence>
<feature type="region of interest" description="Disordered" evidence="12">
    <location>
        <begin position="155"/>
        <end position="183"/>
    </location>
</feature>
<keyword evidence="9" id="KW-0408">Iron</keyword>
<keyword evidence="11" id="KW-0472">Membrane</keyword>
<dbReference type="Pfam" id="PF00067">
    <property type="entry name" value="p450"/>
    <property type="match status" value="1"/>
</dbReference>
<feature type="compositionally biased region" description="Basic and acidic residues" evidence="12">
    <location>
        <begin position="168"/>
        <end position="183"/>
    </location>
</feature>
<evidence type="ECO:0000256" key="7">
    <source>
        <dbReference type="ARBA" id="ARBA00022989"/>
    </source>
</evidence>
<dbReference type="GO" id="GO:0016020">
    <property type="term" value="C:membrane"/>
    <property type="evidence" value="ECO:0007669"/>
    <property type="project" value="UniProtKB-SubCell"/>
</dbReference>
<comment type="caution">
    <text evidence="13">The sequence shown here is derived from an EMBL/GenBank/DDBJ whole genome shotgun (WGS) entry which is preliminary data.</text>
</comment>
<organism evidence="13 14">
    <name type="scientific">Turnera subulata</name>
    <dbReference type="NCBI Taxonomy" id="218843"/>
    <lineage>
        <taxon>Eukaryota</taxon>
        <taxon>Viridiplantae</taxon>
        <taxon>Streptophyta</taxon>
        <taxon>Embryophyta</taxon>
        <taxon>Tracheophyta</taxon>
        <taxon>Spermatophyta</taxon>
        <taxon>Magnoliopsida</taxon>
        <taxon>eudicotyledons</taxon>
        <taxon>Gunneridae</taxon>
        <taxon>Pentapetalae</taxon>
        <taxon>rosids</taxon>
        <taxon>fabids</taxon>
        <taxon>Malpighiales</taxon>
        <taxon>Passifloraceae</taxon>
        <taxon>Turnera</taxon>
    </lineage>
</organism>
<name>A0A9Q0GJV1_9ROSI</name>
<gene>
    <name evidence="13" type="ORF">Tsubulata_029277</name>
</gene>
<dbReference type="GO" id="GO:0005506">
    <property type="term" value="F:iron ion binding"/>
    <property type="evidence" value="ECO:0007669"/>
    <property type="project" value="InterPro"/>
</dbReference>
<evidence type="ECO:0000256" key="11">
    <source>
        <dbReference type="ARBA" id="ARBA00023136"/>
    </source>
</evidence>
<reference evidence="13" key="2">
    <citation type="journal article" date="2023" name="Plants (Basel)">
        <title>Annotation of the Turnera subulata (Passifloraceae) Draft Genome Reveals the S-Locus Evolved after the Divergence of Turneroideae from Passifloroideae in a Stepwise Manner.</title>
        <authorList>
            <person name="Henning P.M."/>
            <person name="Roalson E.H."/>
            <person name="Mir W."/>
            <person name="McCubbin A.G."/>
            <person name="Shore J.S."/>
        </authorList>
    </citation>
    <scope>NUCLEOTIDE SEQUENCE</scope>
    <source>
        <strain evidence="13">F60SS</strain>
    </source>
</reference>
<dbReference type="GO" id="GO:0004497">
    <property type="term" value="F:monooxygenase activity"/>
    <property type="evidence" value="ECO:0007669"/>
    <property type="project" value="UniProtKB-KW"/>
</dbReference>
<comment type="subcellular location">
    <subcellularLocation>
        <location evidence="2">Membrane</location>
        <topology evidence="2">Single-pass membrane protein</topology>
    </subcellularLocation>
</comment>
<dbReference type="InterPro" id="IPR001128">
    <property type="entry name" value="Cyt_P450"/>
</dbReference>
<dbReference type="PANTHER" id="PTHR47955">
    <property type="entry name" value="CYTOCHROME P450 FAMILY 71 PROTEIN"/>
    <property type="match status" value="1"/>
</dbReference>
<keyword evidence="7" id="KW-1133">Transmembrane helix</keyword>
<feature type="compositionally biased region" description="Low complexity" evidence="12">
    <location>
        <begin position="155"/>
        <end position="165"/>
    </location>
</feature>
<keyword evidence="4" id="KW-0349">Heme</keyword>
<evidence type="ECO:0000256" key="6">
    <source>
        <dbReference type="ARBA" id="ARBA00022723"/>
    </source>
</evidence>
<dbReference type="PANTHER" id="PTHR47955:SF22">
    <property type="entry name" value="CYTOCHROME P450 83B1-LIKE"/>
    <property type="match status" value="1"/>
</dbReference>
<evidence type="ECO:0000256" key="1">
    <source>
        <dbReference type="ARBA" id="ARBA00001971"/>
    </source>
</evidence>
<evidence type="ECO:0000256" key="8">
    <source>
        <dbReference type="ARBA" id="ARBA00023002"/>
    </source>
</evidence>
<evidence type="ECO:0000256" key="9">
    <source>
        <dbReference type="ARBA" id="ARBA00023004"/>
    </source>
</evidence>
<evidence type="ECO:0000313" key="13">
    <source>
        <dbReference type="EMBL" id="KAJ4851425.1"/>
    </source>
</evidence>
<dbReference type="InterPro" id="IPR036396">
    <property type="entry name" value="Cyt_P450_sf"/>
</dbReference>
<evidence type="ECO:0000256" key="4">
    <source>
        <dbReference type="ARBA" id="ARBA00022617"/>
    </source>
</evidence>
<protein>
    <recommendedName>
        <fullName evidence="15">Cytochrome P450</fullName>
    </recommendedName>
</protein>
<evidence type="ECO:0008006" key="15">
    <source>
        <dbReference type="Google" id="ProtNLM"/>
    </source>
</evidence>
<keyword evidence="10" id="KW-0503">Monooxygenase</keyword>